<feature type="compositionally biased region" description="Low complexity" evidence="1">
    <location>
        <begin position="35"/>
        <end position="46"/>
    </location>
</feature>
<dbReference type="RefSeq" id="XP_053027647.1">
    <property type="nucleotide sequence ID" value="XM_053163697.1"/>
</dbReference>
<protein>
    <submittedName>
        <fullName evidence="2">Uncharacterized protein</fullName>
    </submittedName>
</protein>
<dbReference type="EMBL" id="CP110435">
    <property type="protein sequence ID" value="WAQ92092.1"/>
    <property type="molecule type" value="Genomic_DNA"/>
</dbReference>
<organism evidence="2 3">
    <name type="scientific">Puccinia triticina</name>
    <dbReference type="NCBI Taxonomy" id="208348"/>
    <lineage>
        <taxon>Eukaryota</taxon>
        <taxon>Fungi</taxon>
        <taxon>Dikarya</taxon>
        <taxon>Basidiomycota</taxon>
        <taxon>Pucciniomycotina</taxon>
        <taxon>Pucciniomycetes</taxon>
        <taxon>Pucciniales</taxon>
        <taxon>Pucciniaceae</taxon>
        <taxon>Puccinia</taxon>
    </lineage>
</organism>
<evidence type="ECO:0000313" key="3">
    <source>
        <dbReference type="Proteomes" id="UP001164743"/>
    </source>
</evidence>
<sequence>MRHLGEVRPLGLLGDPETHRGGLRAAILTEPDGLAAATPASTPTSRPGRRNDTPPGRPYGA</sequence>
<accession>A0ABY7D5Y7</accession>
<name>A0ABY7D5Y7_9BASI</name>
<dbReference type="Proteomes" id="UP001164743">
    <property type="component" value="Chromosome 15A"/>
</dbReference>
<keyword evidence="3" id="KW-1185">Reference proteome</keyword>
<evidence type="ECO:0000313" key="2">
    <source>
        <dbReference type="EMBL" id="WAQ92092.1"/>
    </source>
</evidence>
<reference evidence="2" key="1">
    <citation type="submission" date="2022-10" db="EMBL/GenBank/DDBJ databases">
        <title>Puccinia triticina Genome sequencing and assembly.</title>
        <authorList>
            <person name="Li C."/>
        </authorList>
    </citation>
    <scope>NUCLEOTIDE SEQUENCE</scope>
    <source>
        <strain evidence="2">Pt15</strain>
    </source>
</reference>
<gene>
    <name evidence="2" type="ORF">PtA15_15A488</name>
</gene>
<feature type="region of interest" description="Disordered" evidence="1">
    <location>
        <begin position="1"/>
        <end position="61"/>
    </location>
</feature>
<dbReference type="GeneID" id="77804592"/>
<proteinExistence type="predicted"/>
<evidence type="ECO:0000256" key="1">
    <source>
        <dbReference type="SAM" id="MobiDB-lite"/>
    </source>
</evidence>